<name>A0ACC6RK03_9BURK</name>
<keyword evidence="2" id="KW-1185">Reference proteome</keyword>
<dbReference type="Proteomes" id="UP001392318">
    <property type="component" value="Unassembled WGS sequence"/>
</dbReference>
<evidence type="ECO:0000313" key="1">
    <source>
        <dbReference type="EMBL" id="MEM5401976.1"/>
    </source>
</evidence>
<accession>A0ACC6RK03</accession>
<gene>
    <name evidence="1" type="ORF">VSR83_18060</name>
</gene>
<reference evidence="1" key="1">
    <citation type="submission" date="2024-01" db="EMBL/GenBank/DDBJ databases">
        <title>The diversity of rhizobia nodulating Mimosa spp. in eleven states of Brazil covering several biomes is determined by host plant, location, and edaphic factors.</title>
        <authorList>
            <person name="Rouws L."/>
            <person name="Barauna A."/>
            <person name="Beukes C."/>
            <person name="De Faria S.M."/>
            <person name="Gross E."/>
            <person name="Dos Reis Junior F.B."/>
            <person name="Simon M."/>
            <person name="Maluk M."/>
            <person name="Odee D.W."/>
            <person name="Kenicer G."/>
            <person name="Young J.P.W."/>
            <person name="Reis V.M."/>
            <person name="Zilli J."/>
            <person name="James E.K."/>
        </authorList>
    </citation>
    <scope>NUCLEOTIDE SEQUENCE</scope>
    <source>
        <strain evidence="1">JPY452</strain>
    </source>
</reference>
<organism evidence="1 2">
    <name type="scientific">Paraburkholderia unamae</name>
    <dbReference type="NCBI Taxonomy" id="219649"/>
    <lineage>
        <taxon>Bacteria</taxon>
        <taxon>Pseudomonadati</taxon>
        <taxon>Pseudomonadota</taxon>
        <taxon>Betaproteobacteria</taxon>
        <taxon>Burkholderiales</taxon>
        <taxon>Burkholderiaceae</taxon>
        <taxon>Paraburkholderia</taxon>
    </lineage>
</organism>
<dbReference type="EMBL" id="JAYMRU010000012">
    <property type="protein sequence ID" value="MEM5401976.1"/>
    <property type="molecule type" value="Genomic_DNA"/>
</dbReference>
<comment type="caution">
    <text evidence="1">The sequence shown here is derived from an EMBL/GenBank/DDBJ whole genome shotgun (WGS) entry which is preliminary data.</text>
</comment>
<sequence>MQGMLRALWAYRGFILGSVKREFQSKYRNSLLGAAWTVLNPLAMIVVYTVIFSQVMHTRLPGVNSTFAYSIHLCAGVLPWGMFVEIVSRAQTAFIDNANLLKKLSFPRLCLPVIVVVNALVNFAIVFGLFTVFVLITGNFPGLTYLAIIPLLLLLTLFAIGLGITLGVLNVFFRDVGQFFGIALNFWFWLTPIVYAINILPKPVQTGMQFNPMAPLIEAFQVVMVQGRWPEWPQLWLVALLGVLLCLAGFSLFRKHVGEMVDEL</sequence>
<evidence type="ECO:0000313" key="2">
    <source>
        <dbReference type="Proteomes" id="UP001392318"/>
    </source>
</evidence>
<protein>
    <submittedName>
        <fullName evidence="1">ABC transporter permease</fullName>
    </submittedName>
</protein>
<proteinExistence type="predicted"/>